<dbReference type="Proteomes" id="UP000078544">
    <property type="component" value="Unassembled WGS sequence"/>
</dbReference>
<organism evidence="2 3">
    <name type="scientific">Moelleriella libera RCEF 2490</name>
    <dbReference type="NCBI Taxonomy" id="1081109"/>
    <lineage>
        <taxon>Eukaryota</taxon>
        <taxon>Fungi</taxon>
        <taxon>Dikarya</taxon>
        <taxon>Ascomycota</taxon>
        <taxon>Pezizomycotina</taxon>
        <taxon>Sordariomycetes</taxon>
        <taxon>Hypocreomycetidae</taxon>
        <taxon>Hypocreales</taxon>
        <taxon>Clavicipitaceae</taxon>
        <taxon>Moelleriella</taxon>
    </lineage>
</organism>
<evidence type="ECO:0000256" key="1">
    <source>
        <dbReference type="SAM" id="MobiDB-lite"/>
    </source>
</evidence>
<protein>
    <submittedName>
        <fullName evidence="2">Uncharacterized protein</fullName>
    </submittedName>
</protein>
<keyword evidence="3" id="KW-1185">Reference proteome</keyword>
<comment type="caution">
    <text evidence="2">The sequence shown here is derived from an EMBL/GenBank/DDBJ whole genome shotgun (WGS) entry which is preliminary data.</text>
</comment>
<dbReference type="EMBL" id="AZGY01000001">
    <property type="protein sequence ID" value="OAA33271.1"/>
    <property type="molecule type" value="Genomic_DNA"/>
</dbReference>
<feature type="compositionally biased region" description="Basic and acidic residues" evidence="1">
    <location>
        <begin position="40"/>
        <end position="50"/>
    </location>
</feature>
<dbReference type="OrthoDB" id="5426563at2759"/>
<dbReference type="AlphaFoldDB" id="A0A166V4W0"/>
<feature type="region of interest" description="Disordered" evidence="1">
    <location>
        <begin position="206"/>
        <end position="253"/>
    </location>
</feature>
<evidence type="ECO:0000313" key="3">
    <source>
        <dbReference type="Proteomes" id="UP000078544"/>
    </source>
</evidence>
<feature type="compositionally biased region" description="Basic residues" evidence="1">
    <location>
        <begin position="223"/>
        <end position="234"/>
    </location>
</feature>
<evidence type="ECO:0000313" key="2">
    <source>
        <dbReference type="EMBL" id="OAA33271.1"/>
    </source>
</evidence>
<feature type="compositionally biased region" description="Polar residues" evidence="1">
    <location>
        <begin position="7"/>
        <end position="17"/>
    </location>
</feature>
<name>A0A166V4W0_9HYPO</name>
<gene>
    <name evidence="2" type="ORF">AAL_00736</name>
</gene>
<accession>A0A166V4W0</accession>
<proteinExistence type="predicted"/>
<feature type="region of interest" description="Disordered" evidence="1">
    <location>
        <begin position="1"/>
        <end position="80"/>
    </location>
</feature>
<feature type="region of interest" description="Disordered" evidence="1">
    <location>
        <begin position="98"/>
        <end position="187"/>
    </location>
</feature>
<sequence length="265" mass="28939">MNEDQCDTQSGEVSSTGALLAPKHRMIASPNSRSALVSRRRAEFSDKAVNEDESETMATCGSDWSRHDSDANYSSQDSRHSLDPQELLVFLHKIEREERMQRPQGAETNIRGGKSGVKQIEAANVPTTSSSRQDAILESVRMDAGSASQDDSDKTWGERAGSADKREFAAAAAAAPLSPEEQEPQSKAACEIPFRQPQLFVGRLAAGVGGLNPSHERTAPKQTHNKKRGRRRKDGRLDVRALPNHTDDPIDDDTVRGCSVQACNM</sequence>
<feature type="compositionally biased region" description="Basic and acidic residues" evidence="1">
    <location>
        <begin position="151"/>
        <end position="168"/>
    </location>
</feature>
<reference evidence="2 3" key="1">
    <citation type="journal article" date="2016" name="Genome Biol. Evol.">
        <title>Divergent and convergent evolution of fungal pathogenicity.</title>
        <authorList>
            <person name="Shang Y."/>
            <person name="Xiao G."/>
            <person name="Zheng P."/>
            <person name="Cen K."/>
            <person name="Zhan S."/>
            <person name="Wang C."/>
        </authorList>
    </citation>
    <scope>NUCLEOTIDE SEQUENCE [LARGE SCALE GENOMIC DNA]</scope>
    <source>
        <strain evidence="2 3">RCEF 2490</strain>
    </source>
</reference>